<dbReference type="PROSITE" id="PS00606">
    <property type="entry name" value="KS3_1"/>
    <property type="match status" value="1"/>
</dbReference>
<feature type="domain" description="Ketosynthase family 3 (KS3)" evidence="5">
    <location>
        <begin position="1"/>
        <end position="394"/>
    </location>
</feature>
<dbReference type="InterPro" id="IPR020841">
    <property type="entry name" value="PKS_Beta-ketoAc_synthase_dom"/>
</dbReference>
<dbReference type="RefSeq" id="WP_079540538.1">
    <property type="nucleotide sequence ID" value="NZ_CAUURN010000001.1"/>
</dbReference>
<comment type="pathway">
    <text evidence="1">Lipid metabolism; fatty acid biosynthesis.</text>
</comment>
<dbReference type="InterPro" id="IPR014030">
    <property type="entry name" value="Ketoacyl_synth_N"/>
</dbReference>
<reference evidence="7" key="1">
    <citation type="submission" date="2016-04" db="EMBL/GenBank/DDBJ databases">
        <authorList>
            <person name="Tagini F."/>
        </authorList>
    </citation>
    <scope>NUCLEOTIDE SEQUENCE [LARGE SCALE GENOMIC DNA]</scope>
    <source>
        <strain evidence="7">CHUV0807</strain>
    </source>
</reference>
<evidence type="ECO:0000259" key="5">
    <source>
        <dbReference type="PROSITE" id="PS52004"/>
    </source>
</evidence>
<evidence type="ECO:0000313" key="7">
    <source>
        <dbReference type="Proteomes" id="UP000190837"/>
    </source>
</evidence>
<dbReference type="PANTHER" id="PTHR11712">
    <property type="entry name" value="POLYKETIDE SYNTHASE-RELATED"/>
    <property type="match status" value="1"/>
</dbReference>
<evidence type="ECO:0000256" key="2">
    <source>
        <dbReference type="ARBA" id="ARBA00008467"/>
    </source>
</evidence>
<accession>A0A1C3H4B1</accession>
<dbReference type="Pfam" id="PF02801">
    <property type="entry name" value="Ketoacyl-synt_C"/>
    <property type="match status" value="1"/>
</dbReference>
<evidence type="ECO:0000313" key="6">
    <source>
        <dbReference type="EMBL" id="SAM64518.1"/>
    </source>
</evidence>
<dbReference type="PANTHER" id="PTHR11712:SF320">
    <property type="entry name" value="BETA-KETOACYL SYNTHASE"/>
    <property type="match status" value="1"/>
</dbReference>
<dbReference type="SMART" id="SM00825">
    <property type="entry name" value="PKS_KS"/>
    <property type="match status" value="1"/>
</dbReference>
<sequence>MTVYLHRPGLVSALGSGAASFTAACAPEIPRLQYEEGWLRGRRIAVGRYHGDGLSPPPLPPDYRSHNNTLLWQALAQIEDTIHAALARYGAERVAVILGTSTSGGDDNRSALQACLDGAPLATTGFSVPRQLMSAPADFTAAVFGTRGLCYGISTACTSGARALISAARLLRSGAADAVICGGVDTLSLLTLHGFAALEVLSSGIARPFSAARDGINMGEAAAVFVATREALHDDALCLLGYGASSDAWHMSSPRPDGAGAIAAMQAALTQAAVAPQAVGWLNLHGTGTPQNDQMEALAVATVLPQVACTSTKPLTGHTLAAAGALEAALCWLAVSRRDNPDGRLPPMAVHDYDPALAPIHLTDTAAHWPDGRRIAMSTSFAFGGSNAALVIGEADANAA</sequence>
<dbReference type="Gene3D" id="3.40.47.10">
    <property type="match status" value="1"/>
</dbReference>
<dbReference type="Pfam" id="PF00109">
    <property type="entry name" value="ketoacyl-synt"/>
    <property type="match status" value="1"/>
</dbReference>
<dbReference type="NCBIfam" id="NF006618">
    <property type="entry name" value="PRK09185.1"/>
    <property type="match status" value="1"/>
</dbReference>
<comment type="similarity">
    <text evidence="2 4">Belongs to the thiolase-like superfamily. Beta-ketoacyl-ACP synthases family.</text>
</comment>
<dbReference type="InterPro" id="IPR014031">
    <property type="entry name" value="Ketoacyl_synth_C"/>
</dbReference>
<keyword evidence="3 4" id="KW-0808">Transferase</keyword>
<dbReference type="UniPathway" id="UPA00094"/>
<proteinExistence type="inferred from homology"/>
<dbReference type="EC" id="2.3.1.41" evidence="6"/>
<dbReference type="InterPro" id="IPR018201">
    <property type="entry name" value="Ketoacyl_synth_AS"/>
</dbReference>
<dbReference type="InterPro" id="IPR000794">
    <property type="entry name" value="Beta-ketoacyl_synthase"/>
</dbReference>
<dbReference type="PROSITE" id="PS51257">
    <property type="entry name" value="PROKAR_LIPOPROTEIN"/>
    <property type="match status" value="1"/>
</dbReference>
<dbReference type="EMBL" id="FKLO01000045">
    <property type="protein sequence ID" value="SAM64518.1"/>
    <property type="molecule type" value="Genomic_DNA"/>
</dbReference>
<dbReference type="InterPro" id="IPR016039">
    <property type="entry name" value="Thiolase-like"/>
</dbReference>
<dbReference type="AlphaFoldDB" id="A0A1C3H4B1"/>
<dbReference type="PROSITE" id="PS52004">
    <property type="entry name" value="KS3_2"/>
    <property type="match status" value="1"/>
</dbReference>
<name>A0A1C3H4B1_9GAMM</name>
<dbReference type="SUPFAM" id="SSF53901">
    <property type="entry name" value="Thiolase-like"/>
    <property type="match status" value="2"/>
</dbReference>
<dbReference type="GO" id="GO:0006633">
    <property type="term" value="P:fatty acid biosynthetic process"/>
    <property type="evidence" value="ECO:0007669"/>
    <property type="project" value="UniProtKB-UniPathway"/>
</dbReference>
<keyword evidence="6" id="KW-0012">Acyltransferase</keyword>
<evidence type="ECO:0000256" key="3">
    <source>
        <dbReference type="ARBA" id="ARBA00022679"/>
    </source>
</evidence>
<organism evidence="6 7">
    <name type="scientific">Cardiobacterium hominis</name>
    <dbReference type="NCBI Taxonomy" id="2718"/>
    <lineage>
        <taxon>Bacteria</taxon>
        <taxon>Pseudomonadati</taxon>
        <taxon>Pseudomonadota</taxon>
        <taxon>Gammaproteobacteria</taxon>
        <taxon>Cardiobacteriales</taxon>
        <taxon>Cardiobacteriaceae</taxon>
        <taxon>Cardiobacterium</taxon>
    </lineage>
</organism>
<evidence type="ECO:0000256" key="4">
    <source>
        <dbReference type="RuleBase" id="RU003694"/>
    </source>
</evidence>
<dbReference type="GO" id="GO:0005829">
    <property type="term" value="C:cytosol"/>
    <property type="evidence" value="ECO:0007669"/>
    <property type="project" value="TreeGrafter"/>
</dbReference>
<protein>
    <submittedName>
        <fullName evidence="6">3-oxoacyl-[ACP] synthase FabV like</fullName>
        <ecNumber evidence="6">2.3.1.41</ecNumber>
    </submittedName>
</protein>
<gene>
    <name evidence="6" type="ORF">CHUV0807_1247</name>
</gene>
<dbReference type="GO" id="GO:0004315">
    <property type="term" value="F:3-oxoacyl-[acyl-carrier-protein] synthase activity"/>
    <property type="evidence" value="ECO:0007669"/>
    <property type="project" value="UniProtKB-EC"/>
</dbReference>
<dbReference type="Proteomes" id="UP000190837">
    <property type="component" value="Unassembled WGS sequence"/>
</dbReference>
<evidence type="ECO:0000256" key="1">
    <source>
        <dbReference type="ARBA" id="ARBA00005194"/>
    </source>
</evidence>